<proteinExistence type="predicted"/>
<dbReference type="Proteomes" id="UP000325003">
    <property type="component" value="Unassembled WGS sequence"/>
</dbReference>
<dbReference type="InterPro" id="IPR029058">
    <property type="entry name" value="AB_hydrolase_fold"/>
</dbReference>
<dbReference type="InterPro" id="IPR050471">
    <property type="entry name" value="AB_hydrolase"/>
</dbReference>
<dbReference type="AlphaFoldDB" id="A0A5B1LGH4"/>
<reference evidence="2 3" key="1">
    <citation type="submission" date="2019-09" db="EMBL/GenBank/DDBJ databases">
        <title>Nocardioides panacisoli sp. nov., isolated from the soil of a ginseng field.</title>
        <authorList>
            <person name="Cho C."/>
        </authorList>
    </citation>
    <scope>NUCLEOTIDE SEQUENCE [LARGE SCALE GENOMIC DNA]</scope>
    <source>
        <strain evidence="2 3">BN130099</strain>
    </source>
</reference>
<name>A0A5B1LGH4_9ACTN</name>
<organism evidence="2 3">
    <name type="scientific">Nocardioides humilatus</name>
    <dbReference type="NCBI Taxonomy" id="2607660"/>
    <lineage>
        <taxon>Bacteria</taxon>
        <taxon>Bacillati</taxon>
        <taxon>Actinomycetota</taxon>
        <taxon>Actinomycetes</taxon>
        <taxon>Propionibacteriales</taxon>
        <taxon>Nocardioidaceae</taxon>
        <taxon>Nocardioides</taxon>
    </lineage>
</organism>
<dbReference type="PANTHER" id="PTHR43433:SF5">
    <property type="entry name" value="AB HYDROLASE-1 DOMAIN-CONTAINING PROTEIN"/>
    <property type="match status" value="1"/>
</dbReference>
<sequence>MKPTRNRWIRLGHRGVWALRPLGRRVPGQWEPTLPPSTRLTLPGRGEVSVRVAPGPPGSSTVLLLHGVTWSCDINYACVLQELAEQHTVIAADHRGHGGGLPATGRFTMGDLADDAVAVLDALDVESAIVVGFSLGSLTALHLAVRHPERVDGLVLTAGGLALRSSRLERLMMHLPGIVFGLLGRSRLGRSVGARYFGLNRRDPVFRERWPWLRAELERNQAGAIAGSLRAAVKHDLRGQVDALRSLPTTVVVHEHDLALPTFLQREMAVELEADVVSIATDHEAPLSHPEVYRDAVLEAVANVEGRAFPRTAAAG</sequence>
<dbReference type="Gene3D" id="3.40.50.1820">
    <property type="entry name" value="alpha/beta hydrolase"/>
    <property type="match status" value="1"/>
</dbReference>
<dbReference type="PANTHER" id="PTHR43433">
    <property type="entry name" value="HYDROLASE, ALPHA/BETA FOLD FAMILY PROTEIN"/>
    <property type="match status" value="1"/>
</dbReference>
<dbReference type="Pfam" id="PF00561">
    <property type="entry name" value="Abhydrolase_1"/>
    <property type="match status" value="1"/>
</dbReference>
<keyword evidence="2" id="KW-0378">Hydrolase</keyword>
<reference evidence="2 3" key="2">
    <citation type="submission" date="2019-09" db="EMBL/GenBank/DDBJ databases">
        <authorList>
            <person name="Jin C."/>
        </authorList>
    </citation>
    <scope>NUCLEOTIDE SEQUENCE [LARGE SCALE GENOMIC DNA]</scope>
    <source>
        <strain evidence="2 3">BN130099</strain>
    </source>
</reference>
<keyword evidence="3" id="KW-1185">Reference proteome</keyword>
<dbReference type="RefSeq" id="WP_149728632.1">
    <property type="nucleotide sequence ID" value="NZ_VUJV01000003.1"/>
</dbReference>
<evidence type="ECO:0000313" key="2">
    <source>
        <dbReference type="EMBL" id="KAA1419298.1"/>
    </source>
</evidence>
<accession>A0A5B1LGH4</accession>
<feature type="domain" description="AB hydrolase-1" evidence="1">
    <location>
        <begin position="61"/>
        <end position="166"/>
    </location>
</feature>
<evidence type="ECO:0000259" key="1">
    <source>
        <dbReference type="Pfam" id="PF00561"/>
    </source>
</evidence>
<dbReference type="EMBL" id="VUJV01000003">
    <property type="protein sequence ID" value="KAA1419298.1"/>
    <property type="molecule type" value="Genomic_DNA"/>
</dbReference>
<dbReference type="PRINTS" id="PR00111">
    <property type="entry name" value="ABHYDROLASE"/>
</dbReference>
<evidence type="ECO:0000313" key="3">
    <source>
        <dbReference type="Proteomes" id="UP000325003"/>
    </source>
</evidence>
<gene>
    <name evidence="2" type="ORF">F0U44_12695</name>
</gene>
<protein>
    <submittedName>
        <fullName evidence="2">Alpha/beta fold hydrolase</fullName>
    </submittedName>
</protein>
<dbReference type="SUPFAM" id="SSF53474">
    <property type="entry name" value="alpha/beta-Hydrolases"/>
    <property type="match status" value="1"/>
</dbReference>
<comment type="caution">
    <text evidence="2">The sequence shown here is derived from an EMBL/GenBank/DDBJ whole genome shotgun (WGS) entry which is preliminary data.</text>
</comment>
<dbReference type="GO" id="GO:0016787">
    <property type="term" value="F:hydrolase activity"/>
    <property type="evidence" value="ECO:0007669"/>
    <property type="project" value="UniProtKB-KW"/>
</dbReference>
<dbReference type="InterPro" id="IPR000073">
    <property type="entry name" value="AB_hydrolase_1"/>
</dbReference>